<evidence type="ECO:0000313" key="2">
    <source>
        <dbReference type="Proteomes" id="UP000789366"/>
    </source>
</evidence>
<accession>A0ACA9R9H7</accession>
<dbReference type="EMBL" id="CAJVPW010062330">
    <property type="protein sequence ID" value="CAG8783263.1"/>
    <property type="molecule type" value="Genomic_DNA"/>
</dbReference>
<keyword evidence="2" id="KW-1185">Reference proteome</keyword>
<comment type="caution">
    <text evidence="1">The sequence shown here is derived from an EMBL/GenBank/DDBJ whole genome shotgun (WGS) entry which is preliminary data.</text>
</comment>
<reference evidence="1" key="1">
    <citation type="submission" date="2021-06" db="EMBL/GenBank/DDBJ databases">
        <authorList>
            <person name="Kallberg Y."/>
            <person name="Tangrot J."/>
            <person name="Rosling A."/>
        </authorList>
    </citation>
    <scope>NUCLEOTIDE SEQUENCE</scope>
    <source>
        <strain evidence="1">28 12/20/2015</strain>
    </source>
</reference>
<evidence type="ECO:0000313" key="1">
    <source>
        <dbReference type="EMBL" id="CAG8783263.1"/>
    </source>
</evidence>
<sequence>RYHLCKHLVHEKNIKEFIPKFSETSRRHDHPLFVFGKNELPPIAPMNNPWIRFGITLTEDNPIEESSDNLQNLQNILVETRHDIIEKRQEKYIYYKKKFEMALTLYEHELDNDKFIANFDTLVMFFLKEIDKCEEVLQSPHQQKTWTSDNSKLAFWLR</sequence>
<organism evidence="1 2">
    <name type="scientific">Cetraspora pellucida</name>
    <dbReference type="NCBI Taxonomy" id="1433469"/>
    <lineage>
        <taxon>Eukaryota</taxon>
        <taxon>Fungi</taxon>
        <taxon>Fungi incertae sedis</taxon>
        <taxon>Mucoromycota</taxon>
        <taxon>Glomeromycotina</taxon>
        <taxon>Glomeromycetes</taxon>
        <taxon>Diversisporales</taxon>
        <taxon>Gigasporaceae</taxon>
        <taxon>Cetraspora</taxon>
    </lineage>
</organism>
<gene>
    <name evidence="1" type="ORF">SPELUC_LOCUS16581</name>
</gene>
<proteinExistence type="predicted"/>
<name>A0ACA9R9H7_9GLOM</name>
<feature type="non-terminal residue" evidence="1">
    <location>
        <position position="1"/>
    </location>
</feature>
<dbReference type="Proteomes" id="UP000789366">
    <property type="component" value="Unassembled WGS sequence"/>
</dbReference>
<protein>
    <submittedName>
        <fullName evidence="1">3511_t:CDS:1</fullName>
    </submittedName>
</protein>